<dbReference type="Gene3D" id="2.130.10.10">
    <property type="entry name" value="YVTN repeat-like/Quinoprotein amine dehydrogenase"/>
    <property type="match status" value="2"/>
</dbReference>
<evidence type="ECO:0000313" key="2">
    <source>
        <dbReference type="EMBL" id="CAK66315.1"/>
    </source>
</evidence>
<dbReference type="AlphaFoldDB" id="A0C698"/>
<dbReference type="InterPro" id="IPR015943">
    <property type="entry name" value="WD40/YVTN_repeat-like_dom_sf"/>
</dbReference>
<dbReference type="SUPFAM" id="SSF50978">
    <property type="entry name" value="WD40 repeat-like"/>
    <property type="match status" value="1"/>
</dbReference>
<name>A0C698_PARTE</name>
<dbReference type="InterPro" id="IPR036322">
    <property type="entry name" value="WD40_repeat_dom_sf"/>
</dbReference>
<evidence type="ECO:0000256" key="1">
    <source>
        <dbReference type="SAM" id="Coils"/>
    </source>
</evidence>
<evidence type="ECO:0008006" key="4">
    <source>
        <dbReference type="Google" id="ProtNLM"/>
    </source>
</evidence>
<gene>
    <name evidence="2" type="ORF">GSPATT00035444001</name>
</gene>
<organism evidence="2 3">
    <name type="scientific">Paramecium tetraurelia</name>
    <dbReference type="NCBI Taxonomy" id="5888"/>
    <lineage>
        <taxon>Eukaryota</taxon>
        <taxon>Sar</taxon>
        <taxon>Alveolata</taxon>
        <taxon>Ciliophora</taxon>
        <taxon>Intramacronucleata</taxon>
        <taxon>Oligohymenophorea</taxon>
        <taxon>Peniculida</taxon>
        <taxon>Parameciidae</taxon>
        <taxon>Paramecium</taxon>
    </lineage>
</organism>
<proteinExistence type="predicted"/>
<dbReference type="HOGENOM" id="CLU_558341_0_0_1"/>
<protein>
    <recommendedName>
        <fullName evidence="4">WD40-repeat-containing domain</fullName>
    </recommendedName>
</protein>
<dbReference type="OrthoDB" id="10426854at2759"/>
<keyword evidence="3" id="KW-1185">Reference proteome</keyword>
<dbReference type="GeneID" id="5019497"/>
<dbReference type="EMBL" id="CT868043">
    <property type="protein sequence ID" value="CAK66315.1"/>
    <property type="molecule type" value="Genomic_DNA"/>
</dbReference>
<accession>A0C698</accession>
<sequence length="489" mass="57766">MQHSQWVCPFHLGNVIKYVSIKPNIDPQEILLCKACVSERFGGSLENLKQLSDVLEELRQNGNQSKNVLEFKEKQNQEFRRIEGKLNGIFESRPYLSIQIGQNSSLSDLRQVISNSSQNKSKEAESIKKEINLWQKESEKFFLNLCNDIKALNRQIEQEYRNIDISISEYEMMGEIQYHQMFQVFFIEPNWEDNYLLIVEKQSIDMITLENDKIKQQKIIESETKANITCAIEDKDPSRFFVGYHDGSFQVWEKNFDGKYRSFYQQKDHGSSILSIILCKKHNLLITQSKEHIHFWYYDGKSLGKRNMFPYQNEQMSIAYLSVNLNDSLLAAVVNGQTIAIFQLDQWQQQIQPLNNRIDQEIVDICFMKNDGLAVFLKDSKFFLIYKLNFQNQIQLALLEKLDLRPKFYQDIGVLQVQSEQELLFFEEDQNKKVIEKQRKQNDEQETIIEKIKRKKQMVRYYNFGQNSLYLSPEFEGTSLKVAKIKYLK</sequence>
<feature type="coiled-coil region" evidence="1">
    <location>
        <begin position="48"/>
        <end position="75"/>
    </location>
</feature>
<dbReference type="InParanoid" id="A0C698"/>
<keyword evidence="1" id="KW-0175">Coiled coil</keyword>
<dbReference type="KEGG" id="ptm:GSPATT00035444001"/>
<reference evidence="2 3" key="1">
    <citation type="journal article" date="2006" name="Nature">
        <title>Global trends of whole-genome duplications revealed by the ciliate Paramecium tetraurelia.</title>
        <authorList>
            <consortium name="Genoscope"/>
            <person name="Aury J.-M."/>
            <person name="Jaillon O."/>
            <person name="Duret L."/>
            <person name="Noel B."/>
            <person name="Jubin C."/>
            <person name="Porcel B.M."/>
            <person name="Segurens B."/>
            <person name="Daubin V."/>
            <person name="Anthouard V."/>
            <person name="Aiach N."/>
            <person name="Arnaiz O."/>
            <person name="Billaut A."/>
            <person name="Beisson J."/>
            <person name="Blanc I."/>
            <person name="Bouhouche K."/>
            <person name="Camara F."/>
            <person name="Duharcourt S."/>
            <person name="Guigo R."/>
            <person name="Gogendeau D."/>
            <person name="Katinka M."/>
            <person name="Keller A.-M."/>
            <person name="Kissmehl R."/>
            <person name="Klotz C."/>
            <person name="Koll F."/>
            <person name="Le Moue A."/>
            <person name="Lepere C."/>
            <person name="Malinsky S."/>
            <person name="Nowacki M."/>
            <person name="Nowak J.K."/>
            <person name="Plattner H."/>
            <person name="Poulain J."/>
            <person name="Ruiz F."/>
            <person name="Serrano V."/>
            <person name="Zagulski M."/>
            <person name="Dessen P."/>
            <person name="Betermier M."/>
            <person name="Weissenbach J."/>
            <person name="Scarpelli C."/>
            <person name="Schachter V."/>
            <person name="Sperling L."/>
            <person name="Meyer E."/>
            <person name="Cohen J."/>
            <person name="Wincker P."/>
        </authorList>
    </citation>
    <scope>NUCLEOTIDE SEQUENCE [LARGE SCALE GENOMIC DNA]</scope>
    <source>
        <strain evidence="2 3">Stock d4-2</strain>
    </source>
</reference>
<dbReference type="OMA" id="IEPNWED"/>
<dbReference type="RefSeq" id="XP_001433712.1">
    <property type="nucleotide sequence ID" value="XM_001433675.1"/>
</dbReference>
<evidence type="ECO:0000313" key="3">
    <source>
        <dbReference type="Proteomes" id="UP000000600"/>
    </source>
</evidence>
<dbReference type="Proteomes" id="UP000000600">
    <property type="component" value="Unassembled WGS sequence"/>
</dbReference>